<organism evidence="2 3">
    <name type="scientific">Eubacterium aggregans</name>
    <dbReference type="NCBI Taxonomy" id="81409"/>
    <lineage>
        <taxon>Bacteria</taxon>
        <taxon>Bacillati</taxon>
        <taxon>Bacillota</taxon>
        <taxon>Clostridia</taxon>
        <taxon>Eubacteriales</taxon>
        <taxon>Eubacteriaceae</taxon>
        <taxon>Eubacterium</taxon>
    </lineage>
</organism>
<dbReference type="SUPFAM" id="SSF51569">
    <property type="entry name" value="Aldolase"/>
    <property type="match status" value="1"/>
</dbReference>
<proteinExistence type="predicted"/>
<keyword evidence="1" id="KW-0704">Schiff base</keyword>
<keyword evidence="3" id="KW-1185">Reference proteome</keyword>
<gene>
    <name evidence="2" type="ORF">SAMN04515656_101104</name>
</gene>
<name>A0A1H3WVB7_9FIRM</name>
<evidence type="ECO:0000256" key="1">
    <source>
        <dbReference type="ARBA" id="ARBA00023270"/>
    </source>
</evidence>
<reference evidence="2 3" key="1">
    <citation type="submission" date="2016-10" db="EMBL/GenBank/DDBJ databases">
        <authorList>
            <person name="de Groot N.N."/>
        </authorList>
    </citation>
    <scope>NUCLEOTIDE SEQUENCE [LARGE SCALE GENOMIC DNA]</scope>
    <source>
        <strain evidence="2 3">SR12</strain>
    </source>
</reference>
<dbReference type="Gene3D" id="3.20.20.70">
    <property type="entry name" value="Aldolase class I"/>
    <property type="match status" value="1"/>
</dbReference>
<dbReference type="OrthoDB" id="3837796at2"/>
<dbReference type="EMBL" id="FNRK01000001">
    <property type="protein sequence ID" value="SDZ91105.1"/>
    <property type="molecule type" value="Genomic_DNA"/>
</dbReference>
<dbReference type="GO" id="GO:0005975">
    <property type="term" value="P:carbohydrate metabolic process"/>
    <property type="evidence" value="ECO:0007669"/>
    <property type="project" value="InterPro"/>
</dbReference>
<sequence length="433" mass="48600">MKINWTLKDLNLPVVSGEEALVARVQDLPLTAAEFDHLNGRADRIGVTPEFKKVIETYQVPEWETPAGFKAALGFVGRVLRVDLVRDISYDKNSVKRPTNVLFSADSANPYEVAPIADYIANLTCNPGIIYDLFINNPKANVGGQFKTRDEVMAEIGRILGPGADISVELNDPFGKSDAEILEEAAKFKEMLGEHRVVIKVPHTGPVNANNVGSLLTGDKRLATAHNAPSTADAFRGHHLALMLHEHGYRVNFTLMFEPWQTALALQARPYFINSFIRHRLLQSTTMEEYLGLYRDTKDVKYLEQLRSFMIDKDYFCAGDLDIDLNLVRKEAENMLKHRAFDCAEGRDGLDGVRQNLRLLRQSNLPDTRLIICSMEGPDNYPDIDRLLSSDEYGDMAGRVVITAEPNYLARFTSANQVVSYQRRFMNAANGMS</sequence>
<evidence type="ECO:0000313" key="2">
    <source>
        <dbReference type="EMBL" id="SDZ91105.1"/>
    </source>
</evidence>
<protein>
    <submittedName>
        <fullName evidence="2">Transaldolase</fullName>
    </submittedName>
</protein>
<dbReference type="RefSeq" id="WP_090304097.1">
    <property type="nucleotide sequence ID" value="NZ_FNRK01000001.1"/>
</dbReference>
<evidence type="ECO:0000313" key="3">
    <source>
        <dbReference type="Proteomes" id="UP000199394"/>
    </source>
</evidence>
<dbReference type="AlphaFoldDB" id="A0A1H3WVB7"/>
<dbReference type="Proteomes" id="UP000199394">
    <property type="component" value="Unassembled WGS sequence"/>
</dbReference>
<dbReference type="InterPro" id="IPR001585">
    <property type="entry name" value="TAL/FSA"/>
</dbReference>
<accession>A0A1H3WVB7</accession>
<dbReference type="InterPro" id="IPR013785">
    <property type="entry name" value="Aldolase_TIM"/>
</dbReference>
<dbReference type="Pfam" id="PF00923">
    <property type="entry name" value="TAL_FSA"/>
    <property type="match status" value="1"/>
</dbReference>
<dbReference type="STRING" id="81409.SAMN04515656_101104"/>